<accession>A0A0D0E4D5</accession>
<dbReference type="GO" id="GO:0005524">
    <property type="term" value="F:ATP binding"/>
    <property type="evidence" value="ECO:0007669"/>
    <property type="project" value="UniProtKB-KW"/>
</dbReference>
<dbReference type="Proteomes" id="UP000054538">
    <property type="component" value="Unassembled WGS sequence"/>
</dbReference>
<name>A0A0D0E4D5_9AGAM</name>
<dbReference type="GO" id="GO:0003723">
    <property type="term" value="F:RNA binding"/>
    <property type="evidence" value="ECO:0007669"/>
    <property type="project" value="TreeGrafter"/>
</dbReference>
<evidence type="ECO:0000256" key="2">
    <source>
        <dbReference type="ARBA" id="ARBA00022741"/>
    </source>
</evidence>
<dbReference type="Gene3D" id="3.40.50.300">
    <property type="entry name" value="P-loop containing nucleotide triphosphate hydrolases"/>
    <property type="match status" value="2"/>
</dbReference>
<dbReference type="STRING" id="930991.A0A0D0E4D5"/>
<dbReference type="InterPro" id="IPR050547">
    <property type="entry name" value="DEAD_box_RNA_helicases"/>
</dbReference>
<dbReference type="PANTHER" id="PTHR47963:SF8">
    <property type="entry name" value="ATP-DEPENDENT RNA HELICASE DEAD"/>
    <property type="match status" value="1"/>
</dbReference>
<proteinExistence type="predicted"/>
<dbReference type="Pfam" id="PF00271">
    <property type="entry name" value="Helicase_C"/>
    <property type="match status" value="1"/>
</dbReference>
<dbReference type="PANTHER" id="PTHR47963">
    <property type="entry name" value="DEAD-BOX ATP-DEPENDENT RNA HELICASE 47, MITOCHONDRIAL"/>
    <property type="match status" value="1"/>
</dbReference>
<dbReference type="HOGENOM" id="CLU_019374_0_0_1"/>
<dbReference type="InterPro" id="IPR014001">
    <property type="entry name" value="Helicase_ATP-bd"/>
</dbReference>
<evidence type="ECO:0000313" key="9">
    <source>
        <dbReference type="Proteomes" id="UP000054538"/>
    </source>
</evidence>
<dbReference type="PROSITE" id="PS51194">
    <property type="entry name" value="HELICASE_CTER"/>
    <property type="match status" value="1"/>
</dbReference>
<reference evidence="9" key="2">
    <citation type="submission" date="2015-01" db="EMBL/GenBank/DDBJ databases">
        <title>Evolutionary Origins and Diversification of the Mycorrhizal Mutualists.</title>
        <authorList>
            <consortium name="DOE Joint Genome Institute"/>
            <consortium name="Mycorrhizal Genomics Consortium"/>
            <person name="Kohler A."/>
            <person name="Kuo A."/>
            <person name="Nagy L.G."/>
            <person name="Floudas D."/>
            <person name="Copeland A."/>
            <person name="Barry K.W."/>
            <person name="Cichocki N."/>
            <person name="Veneault-Fourrey C."/>
            <person name="LaButti K."/>
            <person name="Lindquist E.A."/>
            <person name="Lipzen A."/>
            <person name="Lundell T."/>
            <person name="Morin E."/>
            <person name="Murat C."/>
            <person name="Riley R."/>
            <person name="Ohm R."/>
            <person name="Sun H."/>
            <person name="Tunlid A."/>
            <person name="Henrissat B."/>
            <person name="Grigoriev I.V."/>
            <person name="Hibbett D.S."/>
            <person name="Martin F."/>
        </authorList>
    </citation>
    <scope>NUCLEOTIDE SEQUENCE [LARGE SCALE GENOMIC DNA]</scope>
    <source>
        <strain evidence="9">Ve08.2h10</strain>
    </source>
</reference>
<dbReference type="GO" id="GO:0003724">
    <property type="term" value="F:RNA helicase activity"/>
    <property type="evidence" value="ECO:0007669"/>
    <property type="project" value="UniProtKB-EC"/>
</dbReference>
<keyword evidence="9" id="KW-1185">Reference proteome</keyword>
<dbReference type="PROSITE" id="PS51192">
    <property type="entry name" value="HELICASE_ATP_BIND_1"/>
    <property type="match status" value="1"/>
</dbReference>
<dbReference type="OrthoDB" id="10256233at2759"/>
<organism evidence="8 9">
    <name type="scientific">Paxillus rubicundulus Ve08.2h10</name>
    <dbReference type="NCBI Taxonomy" id="930991"/>
    <lineage>
        <taxon>Eukaryota</taxon>
        <taxon>Fungi</taxon>
        <taxon>Dikarya</taxon>
        <taxon>Basidiomycota</taxon>
        <taxon>Agaricomycotina</taxon>
        <taxon>Agaricomycetes</taxon>
        <taxon>Agaricomycetidae</taxon>
        <taxon>Boletales</taxon>
        <taxon>Paxilineae</taxon>
        <taxon>Paxillaceae</taxon>
        <taxon>Paxillus</taxon>
    </lineage>
</organism>
<feature type="domain" description="Helicase C-terminal" evidence="7">
    <location>
        <begin position="438"/>
        <end position="604"/>
    </location>
</feature>
<keyword evidence="5" id="KW-0067">ATP-binding</keyword>
<dbReference type="Pfam" id="PF00270">
    <property type="entry name" value="DEAD"/>
    <property type="match status" value="1"/>
</dbReference>
<keyword evidence="4" id="KW-0347">Helicase</keyword>
<gene>
    <name evidence="8" type="ORF">PAXRUDRAFT_32663</name>
</gene>
<dbReference type="EC" id="3.6.4.13" evidence="1"/>
<dbReference type="InterPro" id="IPR027417">
    <property type="entry name" value="P-loop_NTPase"/>
</dbReference>
<evidence type="ECO:0000313" key="8">
    <source>
        <dbReference type="EMBL" id="KIK96004.1"/>
    </source>
</evidence>
<evidence type="ECO:0000256" key="4">
    <source>
        <dbReference type="ARBA" id="ARBA00022806"/>
    </source>
</evidence>
<dbReference type="InterPro" id="IPR011545">
    <property type="entry name" value="DEAD/DEAH_box_helicase_dom"/>
</dbReference>
<evidence type="ECO:0000256" key="3">
    <source>
        <dbReference type="ARBA" id="ARBA00022801"/>
    </source>
</evidence>
<reference evidence="8 9" key="1">
    <citation type="submission" date="2014-04" db="EMBL/GenBank/DDBJ databases">
        <authorList>
            <consortium name="DOE Joint Genome Institute"/>
            <person name="Kuo A."/>
            <person name="Kohler A."/>
            <person name="Jargeat P."/>
            <person name="Nagy L.G."/>
            <person name="Floudas D."/>
            <person name="Copeland A."/>
            <person name="Barry K.W."/>
            <person name="Cichocki N."/>
            <person name="Veneault-Fourrey C."/>
            <person name="LaButti K."/>
            <person name="Lindquist E.A."/>
            <person name="Lipzen A."/>
            <person name="Lundell T."/>
            <person name="Morin E."/>
            <person name="Murat C."/>
            <person name="Sun H."/>
            <person name="Tunlid A."/>
            <person name="Henrissat B."/>
            <person name="Grigoriev I.V."/>
            <person name="Hibbett D.S."/>
            <person name="Martin F."/>
            <person name="Nordberg H.P."/>
            <person name="Cantor M.N."/>
            <person name="Hua S.X."/>
        </authorList>
    </citation>
    <scope>NUCLEOTIDE SEQUENCE [LARGE SCALE GENOMIC DNA]</scope>
    <source>
        <strain evidence="8 9">Ve08.2h10</strain>
    </source>
</reference>
<dbReference type="EMBL" id="KN825009">
    <property type="protein sequence ID" value="KIK96004.1"/>
    <property type="molecule type" value="Genomic_DNA"/>
</dbReference>
<dbReference type="InParanoid" id="A0A0D0E4D5"/>
<evidence type="ECO:0000259" key="6">
    <source>
        <dbReference type="PROSITE" id="PS51192"/>
    </source>
</evidence>
<protein>
    <recommendedName>
        <fullName evidence="1">RNA helicase</fullName>
        <ecNumber evidence="1">3.6.4.13</ecNumber>
    </recommendedName>
</protein>
<dbReference type="InterPro" id="IPR001650">
    <property type="entry name" value="Helicase_C-like"/>
</dbReference>
<dbReference type="GO" id="GO:0016787">
    <property type="term" value="F:hydrolase activity"/>
    <property type="evidence" value="ECO:0007669"/>
    <property type="project" value="UniProtKB-KW"/>
</dbReference>
<dbReference type="AlphaFoldDB" id="A0A0D0E4D5"/>
<dbReference type="SUPFAM" id="SSF52540">
    <property type="entry name" value="P-loop containing nucleoside triphosphate hydrolases"/>
    <property type="match status" value="1"/>
</dbReference>
<evidence type="ECO:0000259" key="7">
    <source>
        <dbReference type="PROSITE" id="PS51194"/>
    </source>
</evidence>
<feature type="domain" description="Helicase ATP-binding" evidence="6">
    <location>
        <begin position="91"/>
        <end position="346"/>
    </location>
</feature>
<evidence type="ECO:0000256" key="1">
    <source>
        <dbReference type="ARBA" id="ARBA00012552"/>
    </source>
</evidence>
<keyword evidence="2" id="KW-0547">Nucleotide-binding</keyword>
<dbReference type="SMART" id="SM00487">
    <property type="entry name" value="DEXDc"/>
    <property type="match status" value="1"/>
</dbReference>
<evidence type="ECO:0000256" key="5">
    <source>
        <dbReference type="ARBA" id="ARBA00022840"/>
    </source>
</evidence>
<sequence>MPERRRERKNCATRLQNNCCPLLRQRTQTLPKETLHKALGIYLLQSHCALLYCNIKYCTFDTAGITAPVAASLRAAFPSVQQPTGMQKKLIRATLGKQDVLLQDDTGSGKSFAVMLALLSKPRVGTPNPENSKGNDDIEGLTTLLIVPHRDLAYQYLHWIHHLTLSEGNSPFSLAKYAQVLVRRVNRTTLQDLPARMQEAIGHVSADRDKALPHNPHILIATPNAVLDLVQRQPQLLRLSTLSTVVVDEVDAFLHVPNSKLPREHKKAAQKKLDRHVPDLVRVLDALFPTPRDKQQIFGRSHPSRNEFLKQGLVPVERPQLIMLSATLRTRLRSALYGAFGWMQRGKVLKLIRKRSSALPAHRLGRSAVHHVLVVSKTGDIKNIAGARPLNPVHNATAVLNGDAVVHHDEEEGNVFYDDDDPELHDDADKELLKAPLNVDPAILEAIAATFALDVPRVALLVLPATAAVRKIIFELRQLRVNAHPFNLVENAPSRSHLLSRSSDTRDENPTLIVGTLATIRGIDLPELSHVFMLGTPEGRAGDAYLHVAGRVGRFGGQGKVITVLEERKVAKTGGKVVVTDDPRKMTILLSRIGIKPARLEHFD</sequence>
<keyword evidence="3" id="KW-0378">Hydrolase</keyword>